<keyword evidence="2" id="KW-1185">Reference proteome</keyword>
<proteinExistence type="predicted"/>
<dbReference type="Proteomes" id="UP001168821">
    <property type="component" value="Unassembled WGS sequence"/>
</dbReference>
<reference evidence="1" key="1">
    <citation type="journal article" date="2023" name="G3 (Bethesda)">
        <title>Whole genome assemblies of Zophobas morio and Tenebrio molitor.</title>
        <authorList>
            <person name="Kaur S."/>
            <person name="Stinson S.A."/>
            <person name="diCenzo G.C."/>
        </authorList>
    </citation>
    <scope>NUCLEOTIDE SEQUENCE</scope>
    <source>
        <strain evidence="1">QUZm001</strain>
    </source>
</reference>
<dbReference type="AlphaFoldDB" id="A0AA38IWX7"/>
<evidence type="ECO:0000313" key="1">
    <source>
        <dbReference type="EMBL" id="KAJ3664545.1"/>
    </source>
</evidence>
<organism evidence="1 2">
    <name type="scientific">Zophobas morio</name>
    <dbReference type="NCBI Taxonomy" id="2755281"/>
    <lineage>
        <taxon>Eukaryota</taxon>
        <taxon>Metazoa</taxon>
        <taxon>Ecdysozoa</taxon>
        <taxon>Arthropoda</taxon>
        <taxon>Hexapoda</taxon>
        <taxon>Insecta</taxon>
        <taxon>Pterygota</taxon>
        <taxon>Neoptera</taxon>
        <taxon>Endopterygota</taxon>
        <taxon>Coleoptera</taxon>
        <taxon>Polyphaga</taxon>
        <taxon>Cucujiformia</taxon>
        <taxon>Tenebrionidae</taxon>
        <taxon>Zophobas</taxon>
    </lineage>
</organism>
<comment type="caution">
    <text evidence="1">The sequence shown here is derived from an EMBL/GenBank/DDBJ whole genome shotgun (WGS) entry which is preliminary data.</text>
</comment>
<name>A0AA38IWX7_9CUCU</name>
<evidence type="ECO:0000313" key="2">
    <source>
        <dbReference type="Proteomes" id="UP001168821"/>
    </source>
</evidence>
<dbReference type="EMBL" id="JALNTZ010000001">
    <property type="protein sequence ID" value="KAJ3664545.1"/>
    <property type="molecule type" value="Genomic_DNA"/>
</dbReference>
<accession>A0AA38IWX7</accession>
<sequence length="94" mass="10400">MEVFNRDSAAFHMSLIITPSAYILRAEVETLWQIARRIGAFGVRDAPESRVIKGRLGSARRDDEAESLSFAVDFSGGVCVIGFSLRGDRDTNHL</sequence>
<gene>
    <name evidence="1" type="ORF">Zmor_000103</name>
</gene>
<protein>
    <submittedName>
        <fullName evidence="1">Uncharacterized protein</fullName>
    </submittedName>
</protein>